<dbReference type="EMBL" id="AQHR01000096">
    <property type="protein sequence ID" value="EON75858.1"/>
    <property type="molecule type" value="Genomic_DNA"/>
</dbReference>
<dbReference type="SUPFAM" id="SSF53448">
    <property type="entry name" value="Nucleotide-diphospho-sugar transferases"/>
    <property type="match status" value="1"/>
</dbReference>
<dbReference type="Proteomes" id="UP000013909">
    <property type="component" value="Unassembled WGS sequence"/>
</dbReference>
<comment type="catalytic activity">
    <reaction evidence="3">
        <text>2-C-methyl-D-erythritol 4-phosphate + CTP + H(+) = 4-CDP-2-C-methyl-D-erythritol + diphosphate</text>
        <dbReference type="Rhea" id="RHEA:13429"/>
        <dbReference type="ChEBI" id="CHEBI:15378"/>
        <dbReference type="ChEBI" id="CHEBI:33019"/>
        <dbReference type="ChEBI" id="CHEBI:37563"/>
        <dbReference type="ChEBI" id="CHEBI:57823"/>
        <dbReference type="ChEBI" id="CHEBI:58262"/>
        <dbReference type="EC" id="2.7.7.60"/>
    </reaction>
</comment>
<dbReference type="NCBIfam" id="NF001186">
    <property type="entry name" value="PRK00155.2-3"/>
    <property type="match status" value="1"/>
</dbReference>
<dbReference type="PATRIC" id="fig|1288963.3.peg.3742"/>
<dbReference type="RefSeq" id="WP_010855880.1">
    <property type="nucleotide sequence ID" value="NZ_AQHR01000096.1"/>
</dbReference>
<dbReference type="AlphaFoldDB" id="R7ZP71"/>
<dbReference type="HAMAP" id="MF_00108">
    <property type="entry name" value="IspD"/>
    <property type="match status" value="1"/>
</dbReference>
<dbReference type="InterPro" id="IPR034683">
    <property type="entry name" value="IspD/TarI"/>
</dbReference>
<feature type="site" description="Positions MEP for the nucleophilic attack" evidence="3">
    <location>
        <position position="206"/>
    </location>
</feature>
<gene>
    <name evidence="3" type="primary">ispD</name>
    <name evidence="4" type="ORF">ADIS_3749</name>
</gene>
<name>R7ZP71_9BACT</name>
<accession>R7ZP71</accession>
<dbReference type="EC" id="2.7.7.60" evidence="3"/>
<proteinExistence type="inferred from homology"/>
<dbReference type="OrthoDB" id="9806837at2"/>
<sequence>MNSVVIVAGGSGTRMGSLTAKQYLKIGDMPILMHTMAAFFNFDVSIDIVLVLPSGDRDFWQTLCNDYGFKVPHRTTVGGSSRFLSVKNGLAACDPASKLVAIHDAVRPFVAESVIRQGFEVAAQHGSAIPVVPLKDSLRRVEADGRSTFQDRQAFRLVQTPQIFQKPRILQAFRVEDNPAFTDDATVYEHQGWEVTLYPGNPENIKITSPEDMAYAEFLLNGLST</sequence>
<evidence type="ECO:0000256" key="1">
    <source>
        <dbReference type="ARBA" id="ARBA00022679"/>
    </source>
</evidence>
<dbReference type="Gene3D" id="3.90.550.10">
    <property type="entry name" value="Spore Coat Polysaccharide Biosynthesis Protein SpsA, Chain A"/>
    <property type="match status" value="1"/>
</dbReference>
<dbReference type="InterPro" id="IPR001228">
    <property type="entry name" value="IspD"/>
</dbReference>
<comment type="caution">
    <text evidence="4">The sequence shown here is derived from an EMBL/GenBank/DDBJ whole genome shotgun (WGS) entry which is preliminary data.</text>
</comment>
<dbReference type="UniPathway" id="UPA00056">
    <property type="reaction ID" value="UER00093"/>
</dbReference>
<keyword evidence="5" id="KW-1185">Reference proteome</keyword>
<comment type="function">
    <text evidence="3">Catalyzes the formation of 4-diphosphocytidyl-2-C-methyl-D-erythritol from CTP and 2-C-methyl-D-erythritol 4-phosphate (MEP).</text>
</comment>
<keyword evidence="2 3" id="KW-0548">Nucleotidyltransferase</keyword>
<dbReference type="FunFam" id="3.90.550.10:FF:000003">
    <property type="entry name" value="2-C-methyl-D-erythritol 4-phosphate cytidylyltransferase"/>
    <property type="match status" value="1"/>
</dbReference>
<feature type="site" description="Positions MEP for the nucleophilic attack" evidence="3">
    <location>
        <position position="152"/>
    </location>
</feature>
<dbReference type="STRING" id="1232681.ADIS_3749"/>
<evidence type="ECO:0000256" key="2">
    <source>
        <dbReference type="ARBA" id="ARBA00022695"/>
    </source>
</evidence>
<evidence type="ECO:0000313" key="4">
    <source>
        <dbReference type="EMBL" id="EON75858.1"/>
    </source>
</evidence>
<dbReference type="NCBIfam" id="TIGR00453">
    <property type="entry name" value="ispD"/>
    <property type="match status" value="1"/>
</dbReference>
<dbReference type="InterPro" id="IPR029044">
    <property type="entry name" value="Nucleotide-diphossugar_trans"/>
</dbReference>
<dbReference type="CDD" id="cd02516">
    <property type="entry name" value="CDP-ME_synthetase"/>
    <property type="match status" value="1"/>
</dbReference>
<evidence type="ECO:0000313" key="5">
    <source>
        <dbReference type="Proteomes" id="UP000013909"/>
    </source>
</evidence>
<feature type="site" description="Transition state stabilizer" evidence="3">
    <location>
        <position position="21"/>
    </location>
</feature>
<organism evidence="4 5">
    <name type="scientific">Lunatimonas lonarensis</name>
    <dbReference type="NCBI Taxonomy" id="1232681"/>
    <lineage>
        <taxon>Bacteria</taxon>
        <taxon>Pseudomonadati</taxon>
        <taxon>Bacteroidota</taxon>
        <taxon>Cytophagia</taxon>
        <taxon>Cytophagales</taxon>
        <taxon>Cyclobacteriaceae</taxon>
    </lineage>
</organism>
<dbReference type="GO" id="GO:0019288">
    <property type="term" value="P:isopentenyl diphosphate biosynthetic process, methylerythritol 4-phosphate pathway"/>
    <property type="evidence" value="ECO:0007669"/>
    <property type="project" value="UniProtKB-UniRule"/>
</dbReference>
<evidence type="ECO:0000256" key="3">
    <source>
        <dbReference type="HAMAP-Rule" id="MF_00108"/>
    </source>
</evidence>
<reference evidence="4 5" key="1">
    <citation type="submission" date="2013-02" db="EMBL/GenBank/DDBJ databases">
        <title>A novel strain isolated from Lonar lake, Maharashtra, India.</title>
        <authorList>
            <person name="Singh A."/>
        </authorList>
    </citation>
    <scope>NUCLEOTIDE SEQUENCE [LARGE SCALE GENOMIC DNA]</scope>
    <source>
        <strain evidence="4 5">AK24</strain>
    </source>
</reference>
<dbReference type="InterPro" id="IPR050088">
    <property type="entry name" value="IspD/TarI_cytidylyltransf_bact"/>
</dbReference>
<dbReference type="PANTHER" id="PTHR32125:SF4">
    <property type="entry name" value="2-C-METHYL-D-ERYTHRITOL 4-PHOSPHATE CYTIDYLYLTRANSFERASE, CHLOROPLASTIC"/>
    <property type="match status" value="1"/>
</dbReference>
<protein>
    <recommendedName>
        <fullName evidence="3">2-C-methyl-D-erythritol 4-phosphate cytidylyltransferase</fullName>
        <ecNumber evidence="3">2.7.7.60</ecNumber>
    </recommendedName>
    <alternativeName>
        <fullName evidence="3">4-diphosphocytidyl-2C-methyl-D-erythritol synthase</fullName>
    </alternativeName>
    <alternativeName>
        <fullName evidence="3">MEP cytidylyltransferase</fullName>
        <shortName evidence="3">MCT</shortName>
    </alternativeName>
</protein>
<dbReference type="GO" id="GO:0050518">
    <property type="term" value="F:2-C-methyl-D-erythritol 4-phosphate cytidylyltransferase activity"/>
    <property type="evidence" value="ECO:0007669"/>
    <property type="project" value="UniProtKB-UniRule"/>
</dbReference>
<keyword evidence="3" id="KW-0414">Isoprene biosynthesis</keyword>
<feature type="site" description="Transition state stabilizer" evidence="3">
    <location>
        <position position="14"/>
    </location>
</feature>
<dbReference type="Pfam" id="PF01128">
    <property type="entry name" value="IspD"/>
    <property type="match status" value="1"/>
</dbReference>
<comment type="similarity">
    <text evidence="3">Belongs to the IspD/TarI cytidylyltransferase family. IspD subfamily.</text>
</comment>
<dbReference type="PANTHER" id="PTHR32125">
    <property type="entry name" value="2-C-METHYL-D-ERYTHRITOL 4-PHOSPHATE CYTIDYLYLTRANSFERASE, CHLOROPLASTIC"/>
    <property type="match status" value="1"/>
</dbReference>
<keyword evidence="1 3" id="KW-0808">Transferase</keyword>
<comment type="pathway">
    <text evidence="3">Isoprenoid biosynthesis; isopentenyl diphosphate biosynthesis via DXP pathway; isopentenyl diphosphate from 1-deoxy-D-xylulose 5-phosphate: step 2/6.</text>
</comment>